<feature type="transmembrane region" description="Helical" evidence="1">
    <location>
        <begin position="12"/>
        <end position="30"/>
    </location>
</feature>
<accession>A0A1L9S238</accession>
<keyword evidence="1" id="KW-0472">Membrane</keyword>
<dbReference type="STRING" id="1073089.A0A1L9S238"/>
<organism evidence="2 3">
    <name type="scientific">Aspergillus wentii DTO 134E9</name>
    <dbReference type="NCBI Taxonomy" id="1073089"/>
    <lineage>
        <taxon>Eukaryota</taxon>
        <taxon>Fungi</taxon>
        <taxon>Dikarya</taxon>
        <taxon>Ascomycota</taxon>
        <taxon>Pezizomycotina</taxon>
        <taxon>Eurotiomycetes</taxon>
        <taxon>Eurotiomycetidae</taxon>
        <taxon>Eurotiales</taxon>
        <taxon>Aspergillaceae</taxon>
        <taxon>Aspergillus</taxon>
        <taxon>Aspergillus subgen. Cremei</taxon>
    </lineage>
</organism>
<dbReference type="PANTHER" id="PTHR42923">
    <property type="entry name" value="PROTOPORPHYRINOGEN OXIDASE"/>
    <property type="match status" value="1"/>
</dbReference>
<evidence type="ECO:0008006" key="4">
    <source>
        <dbReference type="Google" id="ProtNLM"/>
    </source>
</evidence>
<evidence type="ECO:0000256" key="1">
    <source>
        <dbReference type="SAM" id="Phobius"/>
    </source>
</evidence>
<keyword evidence="1" id="KW-0812">Transmembrane</keyword>
<reference evidence="3" key="1">
    <citation type="journal article" date="2017" name="Genome Biol.">
        <title>Comparative genomics reveals high biological diversity and specific adaptations in the industrially and medically important fungal genus Aspergillus.</title>
        <authorList>
            <person name="de Vries R.P."/>
            <person name="Riley R."/>
            <person name="Wiebenga A."/>
            <person name="Aguilar-Osorio G."/>
            <person name="Amillis S."/>
            <person name="Uchima C.A."/>
            <person name="Anderluh G."/>
            <person name="Asadollahi M."/>
            <person name="Askin M."/>
            <person name="Barry K."/>
            <person name="Battaglia E."/>
            <person name="Bayram O."/>
            <person name="Benocci T."/>
            <person name="Braus-Stromeyer S.A."/>
            <person name="Caldana C."/>
            <person name="Canovas D."/>
            <person name="Cerqueira G.C."/>
            <person name="Chen F."/>
            <person name="Chen W."/>
            <person name="Choi C."/>
            <person name="Clum A."/>
            <person name="Dos Santos R.A."/>
            <person name="Damasio A.R."/>
            <person name="Diallinas G."/>
            <person name="Emri T."/>
            <person name="Fekete E."/>
            <person name="Flipphi M."/>
            <person name="Freyberg S."/>
            <person name="Gallo A."/>
            <person name="Gournas C."/>
            <person name="Habgood R."/>
            <person name="Hainaut M."/>
            <person name="Harispe M.L."/>
            <person name="Henrissat B."/>
            <person name="Hilden K.S."/>
            <person name="Hope R."/>
            <person name="Hossain A."/>
            <person name="Karabika E."/>
            <person name="Karaffa L."/>
            <person name="Karanyi Z."/>
            <person name="Krasevec N."/>
            <person name="Kuo A."/>
            <person name="Kusch H."/>
            <person name="LaButti K."/>
            <person name="Lagendijk E.L."/>
            <person name="Lapidus A."/>
            <person name="Levasseur A."/>
            <person name="Lindquist E."/>
            <person name="Lipzen A."/>
            <person name="Logrieco A.F."/>
            <person name="MacCabe A."/>
            <person name="Maekelae M.R."/>
            <person name="Malavazi I."/>
            <person name="Melin P."/>
            <person name="Meyer V."/>
            <person name="Mielnichuk N."/>
            <person name="Miskei M."/>
            <person name="Molnar A.P."/>
            <person name="Mule G."/>
            <person name="Ngan C.Y."/>
            <person name="Orejas M."/>
            <person name="Orosz E."/>
            <person name="Ouedraogo J.P."/>
            <person name="Overkamp K.M."/>
            <person name="Park H.-S."/>
            <person name="Perrone G."/>
            <person name="Piumi F."/>
            <person name="Punt P.J."/>
            <person name="Ram A.F."/>
            <person name="Ramon A."/>
            <person name="Rauscher S."/>
            <person name="Record E."/>
            <person name="Riano-Pachon D.M."/>
            <person name="Robert V."/>
            <person name="Roehrig J."/>
            <person name="Ruller R."/>
            <person name="Salamov A."/>
            <person name="Salih N.S."/>
            <person name="Samson R.A."/>
            <person name="Sandor E."/>
            <person name="Sanguinetti M."/>
            <person name="Schuetze T."/>
            <person name="Sepcic K."/>
            <person name="Shelest E."/>
            <person name="Sherlock G."/>
            <person name="Sophianopoulou V."/>
            <person name="Squina F.M."/>
            <person name="Sun H."/>
            <person name="Susca A."/>
            <person name="Todd R.B."/>
            <person name="Tsang A."/>
            <person name="Unkles S.E."/>
            <person name="van de Wiele N."/>
            <person name="van Rossen-Uffink D."/>
            <person name="Oliveira J.V."/>
            <person name="Vesth T.C."/>
            <person name="Visser J."/>
            <person name="Yu J.-H."/>
            <person name="Zhou M."/>
            <person name="Andersen M.R."/>
            <person name="Archer D.B."/>
            <person name="Baker S.E."/>
            <person name="Benoit I."/>
            <person name="Brakhage A.A."/>
            <person name="Braus G.H."/>
            <person name="Fischer R."/>
            <person name="Frisvad J.C."/>
            <person name="Goldman G.H."/>
            <person name="Houbraken J."/>
            <person name="Oakley B."/>
            <person name="Pocsi I."/>
            <person name="Scazzocchio C."/>
            <person name="Seiboth B."/>
            <person name="vanKuyk P.A."/>
            <person name="Wortman J."/>
            <person name="Dyer P.S."/>
            <person name="Grigoriev I.V."/>
        </authorList>
    </citation>
    <scope>NUCLEOTIDE SEQUENCE [LARGE SCALE GENOMIC DNA]</scope>
    <source>
        <strain evidence="3">DTO 134E9</strain>
    </source>
</reference>
<dbReference type="SUPFAM" id="SSF51905">
    <property type="entry name" value="FAD/NAD(P)-binding domain"/>
    <property type="match status" value="1"/>
</dbReference>
<protein>
    <recommendedName>
        <fullName evidence="4">Amine oxidase domain-containing protein</fullName>
    </recommendedName>
</protein>
<gene>
    <name evidence="2" type="ORF">ASPWEDRAFT_23317</name>
</gene>
<dbReference type="EMBL" id="KV878209">
    <property type="protein sequence ID" value="OJJ41209.1"/>
    <property type="molecule type" value="Genomic_DNA"/>
</dbReference>
<dbReference type="AlphaFoldDB" id="A0A1L9S238"/>
<dbReference type="Gene3D" id="3.50.50.60">
    <property type="entry name" value="FAD/NAD(P)-binding domain"/>
    <property type="match status" value="1"/>
</dbReference>
<dbReference type="GO" id="GO:0016491">
    <property type="term" value="F:oxidoreductase activity"/>
    <property type="evidence" value="ECO:0007669"/>
    <property type="project" value="TreeGrafter"/>
</dbReference>
<keyword evidence="1" id="KW-1133">Transmembrane helix</keyword>
<dbReference type="VEuPathDB" id="FungiDB:ASPWEDRAFT_23317"/>
<dbReference type="Proteomes" id="UP000184383">
    <property type="component" value="Unassembled WGS sequence"/>
</dbReference>
<sequence length="454" mass="50819">MEPHKQGPKRKSVAVIGTGMAGLATAYLLHHDPQQRYQVRLLEKKNQVSLSAESILIPSQSEAKKSSSWADVPMRAFAGGFYRNLICMYDHLGIRYHSQSFLFSFARLPQKPSSSSSSKLEPYMVHASNFHQLPPIPHMGDFVHWMVEAAYALLCYLWFAVCCFFLDPSPDESFDQYLQRIWLPQYYVANYLLPLISSVCTCSHRELLDFPASDVLEYKKSTHRQQHYVVTDGVYTVQEKLLQGLDVSLGVHSTHVVPKTNGVEITYSTAGTKETIETFDLVVLAVSPDIVGRVFEPLKKTLTTIPTTTVETVAHSDFSSLSSKLPTKKPIIKRQSETDTQSIHFRSNEYTTESVHVQPNSILVTTNPLTPIDQSKTIQSASFTRVLRSPPSRRVINEIFDAGNASKEKGWRNGDGGVYLAGGWCWDGMVLLEGCVVSAMRVAAELGVEIPWKI</sequence>
<dbReference type="InterPro" id="IPR050464">
    <property type="entry name" value="Zeta_carotene_desat/Oxidored"/>
</dbReference>
<dbReference type="GeneID" id="63748310"/>
<evidence type="ECO:0000313" key="3">
    <source>
        <dbReference type="Proteomes" id="UP000184383"/>
    </source>
</evidence>
<proteinExistence type="predicted"/>
<name>A0A1L9S238_ASPWE</name>
<dbReference type="RefSeq" id="XP_040694885.1">
    <property type="nucleotide sequence ID" value="XM_040832462.1"/>
</dbReference>
<dbReference type="Pfam" id="PF13450">
    <property type="entry name" value="NAD_binding_8"/>
    <property type="match status" value="1"/>
</dbReference>
<keyword evidence="3" id="KW-1185">Reference proteome</keyword>
<dbReference type="InterPro" id="IPR036188">
    <property type="entry name" value="FAD/NAD-bd_sf"/>
</dbReference>
<dbReference type="PANTHER" id="PTHR42923:SF42">
    <property type="entry name" value="AMINE OXIDASE DOMAIN-CONTAINING PROTEIN"/>
    <property type="match status" value="1"/>
</dbReference>
<evidence type="ECO:0000313" key="2">
    <source>
        <dbReference type="EMBL" id="OJJ41209.1"/>
    </source>
</evidence>
<dbReference type="OrthoDB" id="5977668at2759"/>